<protein>
    <submittedName>
        <fullName evidence="2 3">Lipase</fullName>
    </submittedName>
</protein>
<dbReference type="PANTHER" id="PTHR45856:SF24">
    <property type="entry name" value="FUNGAL LIPASE-LIKE DOMAIN-CONTAINING PROTEIN"/>
    <property type="match status" value="1"/>
</dbReference>
<organism evidence="2 4">
    <name type="scientific">Vibrio rotiferianus</name>
    <dbReference type="NCBI Taxonomy" id="190895"/>
    <lineage>
        <taxon>Bacteria</taxon>
        <taxon>Pseudomonadati</taxon>
        <taxon>Pseudomonadota</taxon>
        <taxon>Gammaproteobacteria</taxon>
        <taxon>Vibrionales</taxon>
        <taxon>Vibrionaceae</taxon>
        <taxon>Vibrio</taxon>
    </lineage>
</organism>
<dbReference type="Gene3D" id="3.40.50.1820">
    <property type="entry name" value="alpha/beta hydrolase"/>
    <property type="match status" value="1"/>
</dbReference>
<dbReference type="Proteomes" id="UP000572072">
    <property type="component" value="Unassembled WGS sequence"/>
</dbReference>
<dbReference type="EMBL" id="AP019799">
    <property type="protein sequence ID" value="BBL90486.1"/>
    <property type="molecule type" value="Genomic_DNA"/>
</dbReference>
<dbReference type="KEGG" id="vro:BSZ04_00210"/>
<evidence type="ECO:0000313" key="5">
    <source>
        <dbReference type="Proteomes" id="UP000572072"/>
    </source>
</evidence>
<reference evidence="4" key="1">
    <citation type="submission" date="2019-07" db="EMBL/GenBank/DDBJ databases">
        <title>Complete Genome Sequences of Vibrion rotiferianus strain AM7.</title>
        <authorList>
            <person name="Miyazaki K."/>
            <person name="Wiseschart A."/>
            <person name="Pootanakit K."/>
            <person name="Ishimori K."/>
            <person name="Kitahara K."/>
        </authorList>
    </citation>
    <scope>NUCLEOTIDE SEQUENCE [LARGE SCALE GENOMIC DNA]</scope>
    <source>
        <strain evidence="4">AM7</strain>
    </source>
</reference>
<dbReference type="GO" id="GO:0006629">
    <property type="term" value="P:lipid metabolic process"/>
    <property type="evidence" value="ECO:0007669"/>
    <property type="project" value="InterPro"/>
</dbReference>
<dbReference type="InterPro" id="IPR051218">
    <property type="entry name" value="Sec_MonoDiacylglyc_Lipase"/>
</dbReference>
<evidence type="ECO:0000313" key="3">
    <source>
        <dbReference type="EMBL" id="NOH49022.1"/>
    </source>
</evidence>
<dbReference type="Pfam" id="PF01764">
    <property type="entry name" value="Lipase_3"/>
    <property type="match status" value="1"/>
</dbReference>
<evidence type="ECO:0000313" key="2">
    <source>
        <dbReference type="EMBL" id="BBL90486.1"/>
    </source>
</evidence>
<reference evidence="2" key="3">
    <citation type="journal article" date="2020" name="Microbiol. Resour. Announc.">
        <title>Complete Genome Sequence of Vibrio rotiferianus Strain AM7.</title>
        <authorList>
            <person name="Miyazaki K."/>
            <person name="Wiseschart A."/>
            <person name="Pootanakit K."/>
            <person name="Kitahara K."/>
        </authorList>
    </citation>
    <scope>NUCLEOTIDE SEQUENCE</scope>
    <source>
        <strain evidence="2">AM7</strain>
    </source>
</reference>
<name>A0A510IDG7_9VIBR</name>
<feature type="domain" description="Fungal lipase-type" evidence="1">
    <location>
        <begin position="76"/>
        <end position="205"/>
    </location>
</feature>
<dbReference type="InterPro" id="IPR029058">
    <property type="entry name" value="AB_hydrolase_fold"/>
</dbReference>
<sequence>MLSLSPKLSSRIAEIPYSVFSTNSLNVSGYIAKFFTFDLRNDVKKGTTSGILGFGGMTSDFVAIGRGKREFSDTLVFTFRGTQKNVGDIMTDGNIGISGTQSGYSVHAGFINLFNTIKNQLSNYISNYIKKHNKAPKAIHCVGHSLGGALASLAADWVKSKYSYNVYLYTFGAPKVGFKPYSRIELDASYRCTHGADPVPMAPLWPFTHGGVEYRLDGSTGIYFCAHGLGKKSVPGYVNTAKSSEWSKLEPTSQKYLEKQVFLHFNNSHNAKMNDGWISRIVSAILTLLRISGLGYLIQQFATVGLTAWDRLAKAIAYISDLNEEYTEHVRGILGHMNVMSGNPTIDLSNITYKIISLSFSKLIRRLNLHVKNALNVAEY</sequence>
<dbReference type="CDD" id="cd00519">
    <property type="entry name" value="Lipase_3"/>
    <property type="match status" value="1"/>
</dbReference>
<dbReference type="InterPro" id="IPR002921">
    <property type="entry name" value="Fungal_lipase-type"/>
</dbReference>
<evidence type="ECO:0000313" key="4">
    <source>
        <dbReference type="Proteomes" id="UP000315115"/>
    </source>
</evidence>
<proteinExistence type="predicted"/>
<reference evidence="3 5" key="2">
    <citation type="submission" date="2019-08" db="EMBL/GenBank/DDBJ databases">
        <title>Draft genome sequencing and comparative genomics of hatchery-associated Vibrios.</title>
        <authorList>
            <person name="Kehlet-Delgado H."/>
            <person name="Mueller R.S."/>
        </authorList>
    </citation>
    <scope>NUCLEOTIDE SEQUENCE [LARGE SCALE GENOMIC DNA]</scope>
    <source>
        <strain evidence="3 5">00-78-3</strain>
    </source>
</reference>
<dbReference type="GeneID" id="47653696"/>
<gene>
    <name evidence="3" type="ORF">F0262_13270</name>
    <name evidence="2" type="ORF">VroAM7_31390</name>
</gene>
<dbReference type="SUPFAM" id="SSF53474">
    <property type="entry name" value="alpha/beta-Hydrolases"/>
    <property type="match status" value="1"/>
</dbReference>
<dbReference type="EMBL" id="VTYN01000012">
    <property type="protein sequence ID" value="NOH49022.1"/>
    <property type="molecule type" value="Genomic_DNA"/>
</dbReference>
<accession>A0A510IDG7</accession>
<evidence type="ECO:0000259" key="1">
    <source>
        <dbReference type="Pfam" id="PF01764"/>
    </source>
</evidence>
<dbReference type="RefSeq" id="WP_088879139.1">
    <property type="nucleotide sequence ID" value="NZ_AP019799.1"/>
</dbReference>
<dbReference type="Proteomes" id="UP000315115">
    <property type="component" value="Chromosome 2"/>
</dbReference>
<dbReference type="PANTHER" id="PTHR45856">
    <property type="entry name" value="ALPHA/BETA-HYDROLASES SUPERFAMILY PROTEIN"/>
    <property type="match status" value="1"/>
</dbReference>
<dbReference type="AlphaFoldDB" id="A0A510IDG7"/>